<dbReference type="RefSeq" id="WP_041767834.1">
    <property type="nucleotide sequence ID" value="NZ_LNZG01000045.1"/>
</dbReference>
<evidence type="ECO:0000256" key="1">
    <source>
        <dbReference type="SAM" id="MobiDB-lite"/>
    </source>
</evidence>
<reference evidence="4" key="1">
    <citation type="submission" date="2015-11" db="EMBL/GenBank/DDBJ databases">
        <authorList>
            <person name="Wang J."/>
            <person name="Wang L."/>
            <person name="Wang F."/>
            <person name="Cao G."/>
        </authorList>
    </citation>
    <scope>NUCLEOTIDE SEQUENCE [LARGE SCALE GENOMIC DNA]</scope>
    <source>
        <strain evidence="4">gdw1</strain>
    </source>
</reference>
<organism evidence="3 4">
    <name type="scientific">Leifsonia xyli subsp. xyli</name>
    <dbReference type="NCBI Taxonomy" id="59736"/>
    <lineage>
        <taxon>Bacteria</taxon>
        <taxon>Bacillati</taxon>
        <taxon>Actinomycetota</taxon>
        <taxon>Actinomycetes</taxon>
        <taxon>Micrococcales</taxon>
        <taxon>Microbacteriaceae</taxon>
        <taxon>Leifsonia</taxon>
    </lineage>
</organism>
<proteinExistence type="predicted"/>
<comment type="caution">
    <text evidence="3">The sequence shown here is derived from an EMBL/GenBank/DDBJ whole genome shotgun (WGS) entry which is preliminary data.</text>
</comment>
<dbReference type="OrthoDB" id="3259161at2"/>
<evidence type="ECO:0000313" key="4">
    <source>
        <dbReference type="Proteomes" id="UP000094426"/>
    </source>
</evidence>
<evidence type="ECO:0000313" key="3">
    <source>
        <dbReference type="EMBL" id="ODA89614.1"/>
    </source>
</evidence>
<dbReference type="EMBL" id="LNZG01000045">
    <property type="protein sequence ID" value="ODA89614.1"/>
    <property type="molecule type" value="Genomic_DNA"/>
</dbReference>
<gene>
    <name evidence="3" type="ORF">ATY41_04895</name>
</gene>
<name>A0A1E2SIV2_LEIXY</name>
<feature type="domain" description="DUF1023" evidence="2">
    <location>
        <begin position="398"/>
        <end position="515"/>
    </location>
</feature>
<dbReference type="Proteomes" id="UP000094426">
    <property type="component" value="Unassembled WGS sequence"/>
</dbReference>
<evidence type="ECO:0000259" key="2">
    <source>
        <dbReference type="Pfam" id="PF06259"/>
    </source>
</evidence>
<feature type="region of interest" description="Disordered" evidence="1">
    <location>
        <begin position="509"/>
        <end position="558"/>
    </location>
</feature>
<dbReference type="AlphaFoldDB" id="A0A1E2SIV2"/>
<accession>A0A1E2SIV2</accession>
<sequence length="558" mass="59410">MFRVSVGEDVRELVFDPRVADEVYQVLRSAAVEVGERTRQSVGRVAGVEFRGVFGELFERSLAETGREAARLCEGLRALGYAVDDLVAAAGVENRRRCEVREWQVRQRVREELSAGVGQPVSAVVGLLTDPCPGPGVPAPVRTAPAVLVGRRELPRPGVAQGRGGKGLVSARPGELRAFVAAARCVDGELAGSLSRVRGALEDFEAGCRWGRLQGSGLVSSFRRWLDRNASDTVWLQTVVAGFEEAGSGAVPGGTVWAVFGTGRLAAPVAADLLDLLGGISAAELQGLLTTSPELLEAFWATPPDPVEVAAWWAGLAPAERTAFVALAPAVIGNLPGIPYRVRDTANRALYAEWATRKDLTPVQAATLEKLGIALQQTADFDGAPVLLVAFHLTAAVLMVAVGYGDPDTADTTTWCVPGMGFDASEATDSWSQAARNLLVAQRKLDPVRSHSVVSWLCYDTPVADLANLGQVLGPAHARAGARRLAAELDGNHAVRTATAPATPTIGVVAHSYGTPHRGERAHPGEHPGLLDHPDRRGGNRHRHRPRPDPAESRHHRR</sequence>
<feature type="compositionally biased region" description="Basic and acidic residues" evidence="1">
    <location>
        <begin position="517"/>
        <end position="538"/>
    </location>
</feature>
<dbReference type="InterPro" id="IPR010427">
    <property type="entry name" value="DUF1023"/>
</dbReference>
<protein>
    <recommendedName>
        <fullName evidence="2">DUF1023 domain-containing protein</fullName>
    </recommendedName>
</protein>
<feature type="compositionally biased region" description="Basic and acidic residues" evidence="1">
    <location>
        <begin position="547"/>
        <end position="558"/>
    </location>
</feature>
<dbReference type="Pfam" id="PF06259">
    <property type="entry name" value="Abhydrolase_8"/>
    <property type="match status" value="1"/>
</dbReference>